<evidence type="ECO:0000256" key="3">
    <source>
        <dbReference type="SAM" id="MobiDB-lite"/>
    </source>
</evidence>
<gene>
    <name evidence="4" type="ORF">PIB30_107279</name>
</gene>
<keyword evidence="2" id="KW-0611">Plant defense</keyword>
<dbReference type="InterPro" id="IPR035176">
    <property type="entry name" value="PEP"/>
</dbReference>
<evidence type="ECO:0000256" key="2">
    <source>
        <dbReference type="ARBA" id="ARBA00022821"/>
    </source>
</evidence>
<protein>
    <submittedName>
        <fullName evidence="4">Uncharacterized protein</fullName>
    </submittedName>
</protein>
<evidence type="ECO:0000313" key="5">
    <source>
        <dbReference type="Proteomes" id="UP001341840"/>
    </source>
</evidence>
<reference evidence="4 5" key="1">
    <citation type="journal article" date="2023" name="Plants (Basel)">
        <title>Bridging the Gap: Combining Genomics and Transcriptomics Approaches to Understand Stylosanthes scabra, an Orphan Legume from the Brazilian Caatinga.</title>
        <authorList>
            <person name="Ferreira-Neto J.R.C."/>
            <person name="da Silva M.D."/>
            <person name="Binneck E."/>
            <person name="de Melo N.F."/>
            <person name="da Silva R.H."/>
            <person name="de Melo A.L.T.M."/>
            <person name="Pandolfi V."/>
            <person name="Bustamante F.O."/>
            <person name="Brasileiro-Vidal A.C."/>
            <person name="Benko-Iseppon A.M."/>
        </authorList>
    </citation>
    <scope>NUCLEOTIDE SEQUENCE [LARGE SCALE GENOMIC DNA]</scope>
    <source>
        <tissue evidence="4">Leaves</tissue>
    </source>
</reference>
<proteinExistence type="inferred from homology"/>
<sequence length="143" mass="15333">MEMSSSSMKREESDERRITTTTTAALYNPCYLLEEALNALLKCLGFETATTTAENKKNNNVHLKPHSDADLDGDDMISTPQVCECHDTNMKGSYQEDEQDPPASSTSQDGIITTDANMGSRRRPGAGGGGRPGLSGGPGPQHN</sequence>
<comment type="similarity">
    <text evidence="1">Belongs to the brassicaceae elicitor peptide family.</text>
</comment>
<feature type="compositionally biased region" description="Gly residues" evidence="3">
    <location>
        <begin position="125"/>
        <end position="143"/>
    </location>
</feature>
<dbReference type="Pfam" id="PF17232">
    <property type="entry name" value="Pep1_7"/>
    <property type="match status" value="1"/>
</dbReference>
<keyword evidence="5" id="KW-1185">Reference proteome</keyword>
<feature type="region of interest" description="Disordered" evidence="3">
    <location>
        <begin position="52"/>
        <end position="143"/>
    </location>
</feature>
<dbReference type="EMBL" id="JASCZI010155538">
    <property type="protein sequence ID" value="MED6178411.1"/>
    <property type="molecule type" value="Genomic_DNA"/>
</dbReference>
<dbReference type="Proteomes" id="UP001341840">
    <property type="component" value="Unassembled WGS sequence"/>
</dbReference>
<evidence type="ECO:0000313" key="4">
    <source>
        <dbReference type="EMBL" id="MED6178411.1"/>
    </source>
</evidence>
<evidence type="ECO:0000256" key="1">
    <source>
        <dbReference type="ARBA" id="ARBA00011021"/>
    </source>
</evidence>
<accession>A0ABU6VXM4</accession>
<feature type="compositionally biased region" description="Polar residues" evidence="3">
    <location>
        <begin position="102"/>
        <end position="117"/>
    </location>
</feature>
<organism evidence="4 5">
    <name type="scientific">Stylosanthes scabra</name>
    <dbReference type="NCBI Taxonomy" id="79078"/>
    <lineage>
        <taxon>Eukaryota</taxon>
        <taxon>Viridiplantae</taxon>
        <taxon>Streptophyta</taxon>
        <taxon>Embryophyta</taxon>
        <taxon>Tracheophyta</taxon>
        <taxon>Spermatophyta</taxon>
        <taxon>Magnoliopsida</taxon>
        <taxon>eudicotyledons</taxon>
        <taxon>Gunneridae</taxon>
        <taxon>Pentapetalae</taxon>
        <taxon>rosids</taxon>
        <taxon>fabids</taxon>
        <taxon>Fabales</taxon>
        <taxon>Fabaceae</taxon>
        <taxon>Papilionoideae</taxon>
        <taxon>50 kb inversion clade</taxon>
        <taxon>dalbergioids sensu lato</taxon>
        <taxon>Dalbergieae</taxon>
        <taxon>Pterocarpus clade</taxon>
        <taxon>Stylosanthes</taxon>
    </lineage>
</organism>
<comment type="caution">
    <text evidence="4">The sequence shown here is derived from an EMBL/GenBank/DDBJ whole genome shotgun (WGS) entry which is preliminary data.</text>
</comment>
<name>A0ABU6VXM4_9FABA</name>